<dbReference type="Pfam" id="PF16344">
    <property type="entry name" value="FecR_C"/>
    <property type="match status" value="1"/>
</dbReference>
<dbReference type="GO" id="GO:0016989">
    <property type="term" value="F:sigma factor antagonist activity"/>
    <property type="evidence" value="ECO:0007669"/>
    <property type="project" value="TreeGrafter"/>
</dbReference>
<dbReference type="Gene3D" id="3.55.50.30">
    <property type="match status" value="1"/>
</dbReference>
<feature type="domain" description="FecR protein" evidence="1">
    <location>
        <begin position="35"/>
        <end position="129"/>
    </location>
</feature>
<evidence type="ECO:0008006" key="4">
    <source>
        <dbReference type="Google" id="ProtNLM"/>
    </source>
</evidence>
<protein>
    <recommendedName>
        <fullName evidence="4">FecR protein domain-containing protein</fullName>
    </recommendedName>
</protein>
<gene>
    <name evidence="3" type="ORF">SDC9_162309</name>
</gene>
<feature type="domain" description="Protein FecR C-terminal" evidence="2">
    <location>
        <begin position="171"/>
        <end position="237"/>
    </location>
</feature>
<dbReference type="Gene3D" id="2.60.120.1440">
    <property type="match status" value="1"/>
</dbReference>
<organism evidence="3">
    <name type="scientific">bioreactor metagenome</name>
    <dbReference type="NCBI Taxonomy" id="1076179"/>
    <lineage>
        <taxon>unclassified sequences</taxon>
        <taxon>metagenomes</taxon>
        <taxon>ecological metagenomes</taxon>
    </lineage>
</organism>
<proteinExistence type="predicted"/>
<name>A0A645FM12_9ZZZZ</name>
<evidence type="ECO:0000313" key="3">
    <source>
        <dbReference type="EMBL" id="MPN14980.1"/>
    </source>
</evidence>
<dbReference type="InterPro" id="IPR032508">
    <property type="entry name" value="FecR_C"/>
</dbReference>
<dbReference type="EMBL" id="VSSQ01061686">
    <property type="protein sequence ID" value="MPN14980.1"/>
    <property type="molecule type" value="Genomic_DNA"/>
</dbReference>
<accession>A0A645FM12</accession>
<sequence length="240" mass="27509">MLAAAGSIAAAIAVIFSLFRLYEDVSRQDIYYECIETTYGERKDITLPDGSMVILNSCSRLRYPTKFTQQTREVRLQGEAFFDVAKDPDRQFVVSAGQFCVKVLGTAFNIKSYDMDEITSVKVDRGKVQIEMPEATMRLSAQERVEVNSLRGTIKKRQDLYETAGWRKGCLYFDATPIQDVARELEREYNCSIVFQEGQEFDNLISGEHDNQSLESVLQSLEYISGIKYKKNNRHILLYK</sequence>
<dbReference type="InterPro" id="IPR006860">
    <property type="entry name" value="FecR"/>
</dbReference>
<dbReference type="PANTHER" id="PTHR30273">
    <property type="entry name" value="PERIPLASMIC SIGNAL SENSOR AND SIGMA FACTOR ACTIVATOR FECR-RELATED"/>
    <property type="match status" value="1"/>
</dbReference>
<dbReference type="Pfam" id="PF04773">
    <property type="entry name" value="FecR"/>
    <property type="match status" value="1"/>
</dbReference>
<dbReference type="AlphaFoldDB" id="A0A645FM12"/>
<reference evidence="3" key="1">
    <citation type="submission" date="2019-08" db="EMBL/GenBank/DDBJ databases">
        <authorList>
            <person name="Kucharzyk K."/>
            <person name="Murdoch R.W."/>
            <person name="Higgins S."/>
            <person name="Loffler F."/>
        </authorList>
    </citation>
    <scope>NUCLEOTIDE SEQUENCE</scope>
</reference>
<evidence type="ECO:0000259" key="2">
    <source>
        <dbReference type="Pfam" id="PF16344"/>
    </source>
</evidence>
<dbReference type="InterPro" id="IPR012373">
    <property type="entry name" value="Ferrdict_sens_TM"/>
</dbReference>
<comment type="caution">
    <text evidence="3">The sequence shown here is derived from an EMBL/GenBank/DDBJ whole genome shotgun (WGS) entry which is preliminary data.</text>
</comment>
<evidence type="ECO:0000259" key="1">
    <source>
        <dbReference type="Pfam" id="PF04773"/>
    </source>
</evidence>
<dbReference type="PANTHER" id="PTHR30273:SF2">
    <property type="entry name" value="PROTEIN FECR"/>
    <property type="match status" value="1"/>
</dbReference>